<dbReference type="AlphaFoldDB" id="E8N9D7"/>
<reference key="2">
    <citation type="submission" date="2011-02" db="EMBL/GenBank/DDBJ databases">
        <title>Genome sequence of Microbacterium testaceum StLB037.</title>
        <authorList>
            <person name="Morohoshi T."/>
            <person name="Wang W.Z."/>
            <person name="Someya N."/>
            <person name="Ikeda T."/>
        </authorList>
    </citation>
    <scope>NUCLEOTIDE SEQUENCE</scope>
    <source>
        <strain>StLB037</strain>
    </source>
</reference>
<dbReference type="RefSeq" id="WP_013585908.1">
    <property type="nucleotide sequence ID" value="NC_015125.1"/>
</dbReference>
<organism evidence="1 2">
    <name type="scientific">Microbacterium testaceum (strain StLB037)</name>
    <dbReference type="NCBI Taxonomy" id="979556"/>
    <lineage>
        <taxon>Bacteria</taxon>
        <taxon>Bacillati</taxon>
        <taxon>Actinomycetota</taxon>
        <taxon>Actinomycetes</taxon>
        <taxon>Micrococcales</taxon>
        <taxon>Microbacteriaceae</taxon>
        <taxon>Microbacterium</taxon>
    </lineage>
</organism>
<evidence type="ECO:0008006" key="3">
    <source>
        <dbReference type="Google" id="ProtNLM"/>
    </source>
</evidence>
<dbReference type="KEGG" id="mts:MTES_2819"/>
<dbReference type="OrthoDB" id="4892048at2"/>
<dbReference type="HOGENOM" id="CLU_395253_0_0_11"/>
<protein>
    <recommendedName>
        <fullName evidence="3">Alpha/beta hydrolase</fullName>
    </recommendedName>
</protein>
<dbReference type="STRING" id="979556.MTES_2819"/>
<dbReference type="EMBL" id="AP012052">
    <property type="protein sequence ID" value="BAJ75783.1"/>
    <property type="molecule type" value="Genomic_DNA"/>
</dbReference>
<accession>E8N9D7</accession>
<evidence type="ECO:0000313" key="2">
    <source>
        <dbReference type="Proteomes" id="UP000008975"/>
    </source>
</evidence>
<gene>
    <name evidence="1" type="ordered locus">MTES_2819</name>
</gene>
<proteinExistence type="predicted"/>
<reference evidence="1 2" key="1">
    <citation type="journal article" date="2011" name="J. Bacteriol.">
        <title>Genome sequence of Microbacterium testaceum StLB037, an N-acylhomoserine lactone-degrading bacterium isolated from potato leaves.</title>
        <authorList>
            <person name="Morohoshi T."/>
            <person name="Wang W.-Z."/>
            <person name="Someya N."/>
            <person name="Ikeda T."/>
        </authorList>
    </citation>
    <scope>NUCLEOTIDE SEQUENCE [LARGE SCALE GENOMIC DNA]</scope>
    <source>
        <strain evidence="1 2">StLB037</strain>
    </source>
</reference>
<sequence>MTIPFDDAVAQALVSAADTAAGVVRGQGYGRHGVVSHTLDEFEGAYARAFAAGSVVEAEDRGLLARALDDLSVQVGEAQRRAAEERERLAELAAWTARDAVRQEQGALAPANTLVATWYDPRPADYPVSPPHISTAFTARERSRAVSDCIGGGQTSADPERLRFFVSTTGPMDAALREQMNAVRTAWTGFTASCSWVPIDRSTLLDGWQRLLDENTTDATWIGGIADAFDRAGSGTLSDLDVALATSATFPQSTQDLLVSGTLTTEQVAVAWAMLAQSPSADPSAFVRQWANVLGSLDGLPAFVRVEANRYRVPELLRAAERELAGLENSQDEDELSRAEMIRNEITYLKSVQTGDVQLYLYDRDASRIVEMIGTPGPDTTRAITYVPGTFTGMNSFYTGGVQQIAQYLTTQVPGTVAFVYKDGKFPGEQNNAQEPDLKRFLRIGEANDQDTAREAGEQLAQFQAGMRSDPSLSGVEQIGIGHSWGVANLTGSEVAGSEYDKVISLAGAGMLPDWRPNDDTTYTDLSYRDILLHFQSKGLVWDGNNPRSNGAFEHGPLYVGPDDAELDGRFVDGDEWGVLTDNHNLIASTDRDNDEALGDLKRLVEQ</sequence>
<dbReference type="eggNOG" id="COG3209">
    <property type="taxonomic scope" value="Bacteria"/>
</dbReference>
<evidence type="ECO:0000313" key="1">
    <source>
        <dbReference type="EMBL" id="BAJ75783.1"/>
    </source>
</evidence>
<name>E8N9D7_MICTS</name>
<dbReference type="Proteomes" id="UP000008975">
    <property type="component" value="Chromosome"/>
</dbReference>